<dbReference type="InterPro" id="IPR054767">
    <property type="entry name" value="Cas10-Cmr2_palm2"/>
</dbReference>
<dbReference type="GO" id="GO:0000166">
    <property type="term" value="F:nucleotide binding"/>
    <property type="evidence" value="ECO:0007669"/>
    <property type="project" value="UniProtKB-KW"/>
</dbReference>
<dbReference type="InterPro" id="IPR000160">
    <property type="entry name" value="GGDEF_dom"/>
</dbReference>
<gene>
    <name evidence="5" type="ORF">EQM13_05955</name>
</gene>
<reference evidence="6" key="1">
    <citation type="submission" date="2019-01" db="EMBL/GenBank/DDBJ databases">
        <title>Draft genomes of a novel of Sporanaerobacter strains.</title>
        <authorList>
            <person name="Ma S."/>
        </authorList>
    </citation>
    <scope>NUCLEOTIDE SEQUENCE [LARGE SCALE GENOMIC DNA]</scope>
    <source>
        <strain evidence="6">NJN-17</strain>
    </source>
</reference>
<dbReference type="Gene3D" id="3.30.70.270">
    <property type="match status" value="1"/>
</dbReference>
<dbReference type="PROSITE" id="PS50887">
    <property type="entry name" value="GGDEF"/>
    <property type="match status" value="1"/>
</dbReference>
<sequence length="621" mass="73255">MKYLLAVTLGPVQSYIEESEKFIGLRNGSQIISDLMKNIIEYIFDKDEGSQIIYPKYDKPIDINSINDCTNYLVFEVTEKDKLELKSLEDKIYKNMGGNPENFKETFFLFWAIEELKSDEDYSTIYSKLQRLMNGIKHTYIFNNEEKFQEGNFGNDKCHICGKRSIYKNDLCPLCIYKREYNKKYNESNYESNYSIAIKCWKAKYKGNIKAVDKLFKEIFKKGHEDGYYSLSQLENTIFMLKKGDIKNKRFKDFLYDLKQESAEKLEKLTKKKENRLLSKELETIQQDLRSIQQDLKKLYKNENKDLNISEPNYEYGFIQFDIDSLGDWMHGKFLDEDMQKNLKAYQEKISGLLISFGRELRKELEHECDIIYSGGDDFLAMMPIEKIQFVLDKIKKLFEKNVGMKLQVIGISKEMTHSTCITIAPCKVPIGEVLSKSRLELNKVKEKYEKNNKNGIAFNYIVGDGAAVTAYMKKDNFDGFLKLIEYYKEIKDIFPLSFIKKYQKEFINFPYEEITNQNFRDLRSMNKIELKRIMKKSKLVKEDKGTEQKEIAIQKYMNEMIKFMDSLFYKNCVPISANRENVDFENYSNIIDIYERLCRLQGFYKCIGGDVNETTEIKTV</sequence>
<dbReference type="Proteomes" id="UP000287969">
    <property type="component" value="Chromosome"/>
</dbReference>
<accession>A0A410QAY1</accession>
<keyword evidence="6" id="KW-1185">Reference proteome</keyword>
<dbReference type="InterPro" id="IPR043128">
    <property type="entry name" value="Rev_trsase/Diguanyl_cyclase"/>
</dbReference>
<dbReference type="RefSeq" id="WP_128752235.1">
    <property type="nucleotide sequence ID" value="NZ_CP035282.1"/>
</dbReference>
<keyword evidence="3" id="KW-0175">Coiled coil</keyword>
<dbReference type="Pfam" id="PF12469">
    <property type="entry name" value="Cmr2_N"/>
    <property type="match status" value="1"/>
</dbReference>
<dbReference type="GO" id="GO:0051607">
    <property type="term" value="P:defense response to virus"/>
    <property type="evidence" value="ECO:0007669"/>
    <property type="project" value="UniProtKB-KW"/>
</dbReference>
<dbReference type="OrthoDB" id="9758700at2"/>
<dbReference type="KEGG" id="spoa:EQM13_05955"/>
<evidence type="ECO:0000259" key="4">
    <source>
        <dbReference type="PROSITE" id="PS50887"/>
    </source>
</evidence>
<evidence type="ECO:0000256" key="3">
    <source>
        <dbReference type="SAM" id="Coils"/>
    </source>
</evidence>
<evidence type="ECO:0000313" key="6">
    <source>
        <dbReference type="Proteomes" id="UP000287969"/>
    </source>
</evidence>
<name>A0A410QAY1_9FIRM</name>
<dbReference type="InterPro" id="IPR024615">
    <property type="entry name" value="CRISPR-assoc_Cmr2_N"/>
</dbReference>
<protein>
    <recommendedName>
        <fullName evidence="4">GGDEF domain-containing protein</fullName>
    </recommendedName>
</protein>
<dbReference type="EMBL" id="CP035282">
    <property type="protein sequence ID" value="QAT61161.1"/>
    <property type="molecule type" value="Genomic_DNA"/>
</dbReference>
<organism evidence="5 6">
    <name type="scientific">Acidilutibacter cellobiosedens</name>
    <dbReference type="NCBI Taxonomy" id="2507161"/>
    <lineage>
        <taxon>Bacteria</taxon>
        <taxon>Bacillati</taxon>
        <taxon>Bacillota</taxon>
        <taxon>Tissierellia</taxon>
        <taxon>Tissierellales</taxon>
        <taxon>Acidilutibacteraceae</taxon>
        <taxon>Acidilutibacter</taxon>
    </lineage>
</organism>
<feature type="coiled-coil region" evidence="3">
    <location>
        <begin position="256"/>
        <end position="302"/>
    </location>
</feature>
<keyword evidence="1" id="KW-0547">Nucleotide-binding</keyword>
<evidence type="ECO:0000256" key="2">
    <source>
        <dbReference type="ARBA" id="ARBA00023118"/>
    </source>
</evidence>
<proteinExistence type="predicted"/>
<evidence type="ECO:0000313" key="5">
    <source>
        <dbReference type="EMBL" id="QAT61161.1"/>
    </source>
</evidence>
<keyword evidence="2" id="KW-0051">Antiviral defense</keyword>
<dbReference type="Pfam" id="PF22335">
    <property type="entry name" value="Cas10-Cmr2_palm2"/>
    <property type="match status" value="1"/>
</dbReference>
<feature type="domain" description="GGDEF" evidence="4">
    <location>
        <begin position="314"/>
        <end position="462"/>
    </location>
</feature>
<dbReference type="Gene3D" id="3.30.70.2220">
    <property type="entry name" value="CRISPR-Cas system, Cmr2 subunit, D1 domain, cysteine cluster"/>
    <property type="match status" value="1"/>
</dbReference>
<dbReference type="AlphaFoldDB" id="A0A410QAY1"/>
<dbReference type="InterPro" id="IPR038242">
    <property type="entry name" value="Cmr2_N"/>
</dbReference>
<evidence type="ECO:0000256" key="1">
    <source>
        <dbReference type="ARBA" id="ARBA00022741"/>
    </source>
</evidence>